<proteinExistence type="predicted"/>
<dbReference type="Proteomes" id="UP000433406">
    <property type="component" value="Unassembled WGS sequence"/>
</dbReference>
<dbReference type="PROSITE" id="PS51725">
    <property type="entry name" value="ABM"/>
    <property type="match status" value="1"/>
</dbReference>
<dbReference type="EMBL" id="WLCI01000015">
    <property type="protein sequence ID" value="MTB96219.1"/>
    <property type="molecule type" value="Genomic_DNA"/>
</dbReference>
<accession>A0A6I3JDR6</accession>
<sequence length="98" mass="9935">MSAPIRVVATLPVQPDQAEAARAALAALAAASLADDEGCLQYDAFESATAPGTFVTIESWESQAAIDAHMGAPHVAEAFGVLGPILAGDVAIHPLRAV</sequence>
<dbReference type="InterPro" id="IPR007138">
    <property type="entry name" value="ABM_dom"/>
</dbReference>
<dbReference type="AlphaFoldDB" id="A0A6I3JDR6"/>
<dbReference type="GO" id="GO:0004497">
    <property type="term" value="F:monooxygenase activity"/>
    <property type="evidence" value="ECO:0007669"/>
    <property type="project" value="UniProtKB-KW"/>
</dbReference>
<dbReference type="InterPro" id="IPR050744">
    <property type="entry name" value="AI-2_Isomerase_LsrG"/>
</dbReference>
<evidence type="ECO:0000313" key="1">
    <source>
        <dbReference type="EMBL" id="MTB96219.1"/>
    </source>
</evidence>
<dbReference type="SUPFAM" id="SSF54909">
    <property type="entry name" value="Dimeric alpha+beta barrel"/>
    <property type="match status" value="1"/>
</dbReference>
<evidence type="ECO:0000313" key="2">
    <source>
        <dbReference type="Proteomes" id="UP000433406"/>
    </source>
</evidence>
<dbReference type="RefSeq" id="WP_154615977.1">
    <property type="nucleotide sequence ID" value="NZ_CP053660.1"/>
</dbReference>
<reference evidence="1 2" key="1">
    <citation type="submission" date="2019-10" db="EMBL/GenBank/DDBJ databases">
        <title>Nocardioides novel species isolated from the excrement of Marmot.</title>
        <authorList>
            <person name="Zhang G."/>
        </authorList>
    </citation>
    <scope>NUCLEOTIDE SEQUENCE [LARGE SCALE GENOMIC DNA]</scope>
    <source>
        <strain evidence="2">zg-579</strain>
    </source>
</reference>
<comment type="caution">
    <text evidence="1">The sequence shown here is derived from an EMBL/GenBank/DDBJ whole genome shotgun (WGS) entry which is preliminary data.</text>
</comment>
<dbReference type="PANTHER" id="PTHR33336:SF15">
    <property type="entry name" value="ABM DOMAIN-CONTAINING PROTEIN"/>
    <property type="match status" value="1"/>
</dbReference>
<dbReference type="PANTHER" id="PTHR33336">
    <property type="entry name" value="QUINOL MONOOXYGENASE YGIN-RELATED"/>
    <property type="match status" value="1"/>
</dbReference>
<gene>
    <name evidence="1" type="ORF">GGQ22_14150</name>
</gene>
<name>A0A6I3JDR6_9ACTN</name>
<organism evidence="1 2">
    <name type="scientific">Nocardioides marmotae</name>
    <dbReference type="NCBI Taxonomy" id="2663857"/>
    <lineage>
        <taxon>Bacteria</taxon>
        <taxon>Bacillati</taxon>
        <taxon>Actinomycetota</taxon>
        <taxon>Actinomycetes</taxon>
        <taxon>Propionibacteriales</taxon>
        <taxon>Nocardioidaceae</taxon>
        <taxon>Nocardioides</taxon>
    </lineage>
</organism>
<dbReference type="Pfam" id="PF03992">
    <property type="entry name" value="ABM"/>
    <property type="match status" value="1"/>
</dbReference>
<keyword evidence="2" id="KW-1185">Reference proteome</keyword>
<dbReference type="InterPro" id="IPR011008">
    <property type="entry name" value="Dimeric_a/b-barrel"/>
</dbReference>
<keyword evidence="1" id="KW-0560">Oxidoreductase</keyword>
<keyword evidence="1" id="KW-0503">Monooxygenase</keyword>
<protein>
    <submittedName>
        <fullName evidence="1">Antibiotic biosynthesis monooxygenase</fullName>
    </submittedName>
</protein>
<dbReference type="Gene3D" id="3.30.70.100">
    <property type="match status" value="1"/>
</dbReference>